<evidence type="ECO:0000313" key="4">
    <source>
        <dbReference type="Proteomes" id="UP001145799"/>
    </source>
</evidence>
<proteinExistence type="predicted"/>
<dbReference type="Proteomes" id="UP001145799">
    <property type="component" value="Unassembled WGS sequence"/>
</dbReference>
<accession>A0A9X3PLC9</accession>
<gene>
    <name evidence="3" type="ORF">J2S69_004631</name>
    <name evidence="2" type="ORF">O2L01_13140</name>
</gene>
<comment type="caution">
    <text evidence="2">The sequence shown here is derived from an EMBL/GenBank/DDBJ whole genome shotgun (WGS) entry which is preliminary data.</text>
</comment>
<evidence type="ECO:0000256" key="1">
    <source>
        <dbReference type="SAM" id="SignalP"/>
    </source>
</evidence>
<feature type="chain" id="PRO_5040738008" description="S9 family peptidase" evidence="1">
    <location>
        <begin position="28"/>
        <end position="112"/>
    </location>
</feature>
<evidence type="ECO:0008006" key="6">
    <source>
        <dbReference type="Google" id="ProtNLM"/>
    </source>
</evidence>
<sequence>MSIRLRTGLTAAGALAFVLVAAAPAAASTDWTAEPDGFTPPYASVRITDADNRDFSARITSDDDSVRITTFPGADNRDFTARITSDDDSVRITTFPGTDNREFSVAPANRDF</sequence>
<evidence type="ECO:0000313" key="3">
    <source>
        <dbReference type="EMBL" id="MDR7340912.1"/>
    </source>
</evidence>
<dbReference type="EMBL" id="JAPZVQ010000007">
    <property type="protein sequence ID" value="MDA1385931.1"/>
    <property type="molecule type" value="Genomic_DNA"/>
</dbReference>
<dbReference type="EMBL" id="JAVDYD010000001">
    <property type="protein sequence ID" value="MDR7340912.1"/>
    <property type="molecule type" value="Genomic_DNA"/>
</dbReference>
<evidence type="ECO:0000313" key="5">
    <source>
        <dbReference type="Proteomes" id="UP001183604"/>
    </source>
</evidence>
<dbReference type="Proteomes" id="UP001183604">
    <property type="component" value="Unassembled WGS sequence"/>
</dbReference>
<feature type="signal peptide" evidence="1">
    <location>
        <begin position="1"/>
        <end position="27"/>
    </location>
</feature>
<evidence type="ECO:0000313" key="2">
    <source>
        <dbReference type="EMBL" id="MDA1385931.1"/>
    </source>
</evidence>
<dbReference type="AlphaFoldDB" id="A0A9X3PLC9"/>
<keyword evidence="1" id="KW-0732">Signal</keyword>
<reference evidence="2" key="1">
    <citation type="submission" date="2022-12" db="EMBL/GenBank/DDBJ databases">
        <title>Gycomyces niveus sp.nov., a novel actinomycete isolated from soil in Shouguang.</title>
        <authorList>
            <person name="Yang X."/>
        </authorList>
    </citation>
    <scope>NUCLEOTIDE SEQUENCE</scope>
    <source>
        <strain evidence="2">DSM 44724</strain>
    </source>
</reference>
<reference evidence="3 5" key="2">
    <citation type="submission" date="2023-07" db="EMBL/GenBank/DDBJ databases">
        <title>Sequencing the genomes of 1000 actinobacteria strains.</title>
        <authorList>
            <person name="Klenk H.-P."/>
        </authorList>
    </citation>
    <scope>NUCLEOTIDE SEQUENCE [LARGE SCALE GENOMIC DNA]</scope>
    <source>
        <strain evidence="3 5">DSM 44724</strain>
    </source>
</reference>
<organism evidence="2 4">
    <name type="scientific">Glycomyces lechevalierae</name>
    <dbReference type="NCBI Taxonomy" id="256034"/>
    <lineage>
        <taxon>Bacteria</taxon>
        <taxon>Bacillati</taxon>
        <taxon>Actinomycetota</taxon>
        <taxon>Actinomycetes</taxon>
        <taxon>Glycomycetales</taxon>
        <taxon>Glycomycetaceae</taxon>
        <taxon>Glycomyces</taxon>
    </lineage>
</organism>
<keyword evidence="5" id="KW-1185">Reference proteome</keyword>
<name>A0A9X3PLC9_9ACTN</name>
<protein>
    <recommendedName>
        <fullName evidence="6">S9 family peptidase</fullName>
    </recommendedName>
</protein>
<dbReference type="RefSeq" id="WP_270122396.1">
    <property type="nucleotide sequence ID" value="NZ_BAAAOM010000001.1"/>
</dbReference>